<dbReference type="Pfam" id="PF13419">
    <property type="entry name" value="HAD_2"/>
    <property type="match status" value="1"/>
</dbReference>
<dbReference type="Gene3D" id="1.10.150.240">
    <property type="entry name" value="Putative phosphatase, domain 2"/>
    <property type="match status" value="1"/>
</dbReference>
<dbReference type="NCBIfam" id="TIGR01549">
    <property type="entry name" value="HAD-SF-IA-v1"/>
    <property type="match status" value="1"/>
</dbReference>
<dbReference type="PANTHER" id="PTHR43434:SF1">
    <property type="entry name" value="PHOSPHOGLYCOLATE PHOSPHATASE"/>
    <property type="match status" value="1"/>
</dbReference>
<gene>
    <name evidence="1" type="ORF">IAB98_05690</name>
</gene>
<dbReference type="Proteomes" id="UP000886841">
    <property type="component" value="Unassembled WGS sequence"/>
</dbReference>
<dbReference type="AlphaFoldDB" id="A0A9D1JFM8"/>
<keyword evidence="1" id="KW-0378">Hydrolase</keyword>
<dbReference type="InterPro" id="IPR023198">
    <property type="entry name" value="PGP-like_dom2"/>
</dbReference>
<dbReference type="InterPro" id="IPR036412">
    <property type="entry name" value="HAD-like_sf"/>
</dbReference>
<proteinExistence type="predicted"/>
<dbReference type="InterPro" id="IPR023214">
    <property type="entry name" value="HAD_sf"/>
</dbReference>
<dbReference type="InterPro" id="IPR006439">
    <property type="entry name" value="HAD-SF_hydro_IA"/>
</dbReference>
<dbReference type="InterPro" id="IPR041492">
    <property type="entry name" value="HAD_2"/>
</dbReference>
<name>A0A9D1JFM8_9FIRM</name>
<organism evidence="1 2">
    <name type="scientific">Candidatus Egerieimonas intestinavium</name>
    <dbReference type="NCBI Taxonomy" id="2840777"/>
    <lineage>
        <taxon>Bacteria</taxon>
        <taxon>Bacillati</taxon>
        <taxon>Bacillota</taxon>
        <taxon>Clostridia</taxon>
        <taxon>Lachnospirales</taxon>
        <taxon>Lachnospiraceae</taxon>
        <taxon>Lachnospiraceae incertae sedis</taxon>
        <taxon>Candidatus Egerieimonas</taxon>
    </lineage>
</organism>
<accession>A0A9D1JFM8</accession>
<sequence length="214" mass="23855">MDSIIFDVDGTLWDSTPLVATAWTEVFARETSYHMIFTAETLQALFGRTLPVIAGILMPELSQERQLEIIDKCCQAEHEALLSSREPMTFEGLEEVLETLSQKYPLFLVSNCEAGYIDIFLKVNKLSRYFKDALCPGDTGQGKAENIQRIVQRHQLQSPIYVGDTLGDEKAAHTAGLPFVYAAYGFGQAQEPEYTISSLRELPSLAQRLESAAP</sequence>
<evidence type="ECO:0000313" key="1">
    <source>
        <dbReference type="EMBL" id="HIR92890.1"/>
    </source>
</evidence>
<dbReference type="Gene3D" id="3.40.50.1000">
    <property type="entry name" value="HAD superfamily/HAD-like"/>
    <property type="match status" value="1"/>
</dbReference>
<dbReference type="EMBL" id="DVHU01000054">
    <property type="protein sequence ID" value="HIR92890.1"/>
    <property type="molecule type" value="Genomic_DNA"/>
</dbReference>
<evidence type="ECO:0000313" key="2">
    <source>
        <dbReference type="Proteomes" id="UP000886841"/>
    </source>
</evidence>
<dbReference type="GO" id="GO:0008967">
    <property type="term" value="F:phosphoglycolate phosphatase activity"/>
    <property type="evidence" value="ECO:0007669"/>
    <property type="project" value="TreeGrafter"/>
</dbReference>
<reference evidence="1" key="2">
    <citation type="journal article" date="2021" name="PeerJ">
        <title>Extensive microbial diversity within the chicken gut microbiome revealed by metagenomics and culture.</title>
        <authorList>
            <person name="Gilroy R."/>
            <person name="Ravi A."/>
            <person name="Getino M."/>
            <person name="Pursley I."/>
            <person name="Horton D.L."/>
            <person name="Alikhan N.F."/>
            <person name="Baker D."/>
            <person name="Gharbi K."/>
            <person name="Hall N."/>
            <person name="Watson M."/>
            <person name="Adriaenssens E.M."/>
            <person name="Foster-Nyarko E."/>
            <person name="Jarju S."/>
            <person name="Secka A."/>
            <person name="Antonio M."/>
            <person name="Oren A."/>
            <person name="Chaudhuri R.R."/>
            <person name="La Ragione R."/>
            <person name="Hildebrand F."/>
            <person name="Pallen M.J."/>
        </authorList>
    </citation>
    <scope>NUCLEOTIDE SEQUENCE</scope>
    <source>
        <strain evidence="1">ChiSxjej1B13-7041</strain>
    </source>
</reference>
<dbReference type="SUPFAM" id="SSF56784">
    <property type="entry name" value="HAD-like"/>
    <property type="match status" value="1"/>
</dbReference>
<dbReference type="InterPro" id="IPR050155">
    <property type="entry name" value="HAD-like_hydrolase_sf"/>
</dbReference>
<dbReference type="SFLD" id="SFLDG01129">
    <property type="entry name" value="C1.5:_HAD__Beta-PGM__Phosphata"/>
    <property type="match status" value="1"/>
</dbReference>
<dbReference type="PANTHER" id="PTHR43434">
    <property type="entry name" value="PHOSPHOGLYCOLATE PHOSPHATASE"/>
    <property type="match status" value="1"/>
</dbReference>
<reference evidence="1" key="1">
    <citation type="submission" date="2020-10" db="EMBL/GenBank/DDBJ databases">
        <authorList>
            <person name="Gilroy R."/>
        </authorList>
    </citation>
    <scope>NUCLEOTIDE SEQUENCE</scope>
    <source>
        <strain evidence="1">ChiSxjej1B13-7041</strain>
    </source>
</reference>
<comment type="caution">
    <text evidence="1">The sequence shown here is derived from an EMBL/GenBank/DDBJ whole genome shotgun (WGS) entry which is preliminary data.</text>
</comment>
<protein>
    <submittedName>
        <fullName evidence="1">HAD family hydrolase</fullName>
    </submittedName>
</protein>
<dbReference type="GO" id="GO:0006281">
    <property type="term" value="P:DNA repair"/>
    <property type="evidence" value="ECO:0007669"/>
    <property type="project" value="TreeGrafter"/>
</dbReference>
<dbReference type="SFLD" id="SFLDS00003">
    <property type="entry name" value="Haloacid_Dehalogenase"/>
    <property type="match status" value="1"/>
</dbReference>